<dbReference type="InterPro" id="IPR052698">
    <property type="entry name" value="MoCofactor_Util/Proc"/>
</dbReference>
<evidence type="ECO:0000313" key="3">
    <source>
        <dbReference type="Proteomes" id="UP000241229"/>
    </source>
</evidence>
<dbReference type="OrthoDB" id="9815497at2"/>
<dbReference type="InterPro" id="IPR003777">
    <property type="entry name" value="XdhC_CoxI"/>
</dbReference>
<dbReference type="AlphaFoldDB" id="A0A2P7ST23"/>
<sequence length="112" mass="11728">MSETTVLDESRDPLAIAEEWTDGGRDVALATVIETWGSAPRPVGSHLVIDADGNFHGSVSGGCVEGAVVTEALDVIGDGKPRMLEFGVADETAWRVGLSCGGRIKVYVEKLG</sequence>
<dbReference type="Pfam" id="PF02625">
    <property type="entry name" value="XdhC_CoxI"/>
    <property type="match status" value="1"/>
</dbReference>
<feature type="domain" description="XdhC- CoxI" evidence="1">
    <location>
        <begin position="20"/>
        <end position="87"/>
    </location>
</feature>
<keyword evidence="3" id="KW-1185">Reference proteome</keyword>
<evidence type="ECO:0000259" key="1">
    <source>
        <dbReference type="Pfam" id="PF02625"/>
    </source>
</evidence>
<dbReference type="RefSeq" id="WP_106770139.1">
    <property type="nucleotide sequence ID" value="NZ_PXYK01000001.1"/>
</dbReference>
<evidence type="ECO:0000313" key="2">
    <source>
        <dbReference type="EMBL" id="PSJ65597.1"/>
    </source>
</evidence>
<gene>
    <name evidence="2" type="ORF">C7I84_00225</name>
</gene>
<comment type="caution">
    <text evidence="2">The sequence shown here is derived from an EMBL/GenBank/DDBJ whole genome shotgun (WGS) entry which is preliminary data.</text>
</comment>
<organism evidence="2 3">
    <name type="scientific">Kumtagia ephedrae</name>
    <dbReference type="NCBI Taxonomy" id="2116701"/>
    <lineage>
        <taxon>Bacteria</taxon>
        <taxon>Pseudomonadati</taxon>
        <taxon>Pseudomonadota</taxon>
        <taxon>Alphaproteobacteria</taxon>
        <taxon>Hyphomicrobiales</taxon>
        <taxon>Phyllobacteriaceae</taxon>
        <taxon>Kumtagia</taxon>
    </lineage>
</organism>
<dbReference type="PANTHER" id="PTHR30388:SF4">
    <property type="entry name" value="MOLYBDENUM COFACTOR INSERTION CHAPERONE PAOD"/>
    <property type="match status" value="1"/>
</dbReference>
<dbReference type="Proteomes" id="UP000241229">
    <property type="component" value="Unassembled WGS sequence"/>
</dbReference>
<protein>
    <submittedName>
        <fullName evidence="2">XdhC/CoxI family protein</fullName>
    </submittedName>
</protein>
<reference evidence="2 3" key="1">
    <citation type="submission" date="2018-03" db="EMBL/GenBank/DDBJ databases">
        <title>The draft genome of Mesorhizobium sp. 6GN-30.</title>
        <authorList>
            <person name="Liu L."/>
            <person name="Li L."/>
            <person name="Wang T."/>
            <person name="Zhang X."/>
            <person name="Liang L."/>
        </authorList>
    </citation>
    <scope>NUCLEOTIDE SEQUENCE [LARGE SCALE GENOMIC DNA]</scope>
    <source>
        <strain evidence="2 3">6GN30</strain>
    </source>
</reference>
<dbReference type="PANTHER" id="PTHR30388">
    <property type="entry name" value="ALDEHYDE OXIDOREDUCTASE MOLYBDENUM COFACTOR ASSEMBLY PROTEIN"/>
    <property type="match status" value="1"/>
</dbReference>
<name>A0A2P7ST23_9HYPH</name>
<proteinExistence type="predicted"/>
<dbReference type="EMBL" id="PXYK01000001">
    <property type="protein sequence ID" value="PSJ65597.1"/>
    <property type="molecule type" value="Genomic_DNA"/>
</dbReference>
<accession>A0A2P7ST23</accession>